<proteinExistence type="predicted"/>
<feature type="domain" description="Biotin carboxylation" evidence="5">
    <location>
        <begin position="88"/>
        <end position="173"/>
    </location>
</feature>
<dbReference type="InterPro" id="IPR016185">
    <property type="entry name" value="PreATP-grasp_dom_sf"/>
</dbReference>
<dbReference type="PANTHER" id="PTHR45728">
    <property type="entry name" value="ACETYL-COA CARBOXYLASE, ISOFORM A"/>
    <property type="match status" value="1"/>
</dbReference>
<feature type="chain" id="PRO_5044241837" description="Biotin carboxylation domain-containing protein" evidence="4">
    <location>
        <begin position="18"/>
        <end position="173"/>
    </location>
</feature>
<evidence type="ECO:0000256" key="2">
    <source>
        <dbReference type="ARBA" id="ARBA00022741"/>
    </source>
</evidence>
<name>A0A0D3KJ44_EMIH1</name>
<dbReference type="InterPro" id="IPR011764">
    <property type="entry name" value="Biotin_carboxylation_dom"/>
</dbReference>
<reference evidence="7" key="1">
    <citation type="journal article" date="2013" name="Nature">
        <title>Pan genome of the phytoplankton Emiliania underpins its global distribution.</title>
        <authorList>
            <person name="Read B.A."/>
            <person name="Kegel J."/>
            <person name="Klute M.J."/>
            <person name="Kuo A."/>
            <person name="Lefebvre S.C."/>
            <person name="Maumus F."/>
            <person name="Mayer C."/>
            <person name="Miller J."/>
            <person name="Monier A."/>
            <person name="Salamov A."/>
            <person name="Young J."/>
            <person name="Aguilar M."/>
            <person name="Claverie J.M."/>
            <person name="Frickenhaus S."/>
            <person name="Gonzalez K."/>
            <person name="Herman E.K."/>
            <person name="Lin Y.C."/>
            <person name="Napier J."/>
            <person name="Ogata H."/>
            <person name="Sarno A.F."/>
            <person name="Shmutz J."/>
            <person name="Schroeder D."/>
            <person name="de Vargas C."/>
            <person name="Verret F."/>
            <person name="von Dassow P."/>
            <person name="Valentin K."/>
            <person name="Van de Peer Y."/>
            <person name="Wheeler G."/>
            <person name="Dacks J.B."/>
            <person name="Delwiche C.F."/>
            <person name="Dyhrman S.T."/>
            <person name="Glockner G."/>
            <person name="John U."/>
            <person name="Richards T."/>
            <person name="Worden A.Z."/>
            <person name="Zhang X."/>
            <person name="Grigoriev I.V."/>
            <person name="Allen A.E."/>
            <person name="Bidle K."/>
            <person name="Borodovsky M."/>
            <person name="Bowler C."/>
            <person name="Brownlee C."/>
            <person name="Cock J.M."/>
            <person name="Elias M."/>
            <person name="Gladyshev V.N."/>
            <person name="Groth M."/>
            <person name="Guda C."/>
            <person name="Hadaegh A."/>
            <person name="Iglesias-Rodriguez M.D."/>
            <person name="Jenkins J."/>
            <person name="Jones B.M."/>
            <person name="Lawson T."/>
            <person name="Leese F."/>
            <person name="Lindquist E."/>
            <person name="Lobanov A."/>
            <person name="Lomsadze A."/>
            <person name="Malik S.B."/>
            <person name="Marsh M.E."/>
            <person name="Mackinder L."/>
            <person name="Mock T."/>
            <person name="Mueller-Roeber B."/>
            <person name="Pagarete A."/>
            <person name="Parker M."/>
            <person name="Probert I."/>
            <person name="Quesneville H."/>
            <person name="Raines C."/>
            <person name="Rensing S.A."/>
            <person name="Riano-Pachon D.M."/>
            <person name="Richier S."/>
            <person name="Rokitta S."/>
            <person name="Shiraiwa Y."/>
            <person name="Soanes D.M."/>
            <person name="van der Giezen M."/>
            <person name="Wahlund T.M."/>
            <person name="Williams B."/>
            <person name="Wilson W."/>
            <person name="Wolfe G."/>
            <person name="Wurch L.L."/>
        </authorList>
    </citation>
    <scope>NUCLEOTIDE SEQUENCE</scope>
</reference>
<accession>A0A0D3KJ44</accession>
<dbReference type="Proteomes" id="UP000013827">
    <property type="component" value="Unassembled WGS sequence"/>
</dbReference>
<keyword evidence="7" id="KW-1185">Reference proteome</keyword>
<dbReference type="STRING" id="2903.R1FQS1"/>
<dbReference type="AlphaFoldDB" id="A0A0D3KJ44"/>
<organism evidence="6 7">
    <name type="scientific">Emiliania huxleyi (strain CCMP1516)</name>
    <dbReference type="NCBI Taxonomy" id="280463"/>
    <lineage>
        <taxon>Eukaryota</taxon>
        <taxon>Haptista</taxon>
        <taxon>Haptophyta</taxon>
        <taxon>Prymnesiophyceae</taxon>
        <taxon>Isochrysidales</taxon>
        <taxon>Noelaerhabdaceae</taxon>
        <taxon>Emiliania</taxon>
    </lineage>
</organism>
<dbReference type="GO" id="GO:0003989">
    <property type="term" value="F:acetyl-CoA carboxylase activity"/>
    <property type="evidence" value="ECO:0007669"/>
    <property type="project" value="InterPro"/>
</dbReference>
<dbReference type="PROSITE" id="PS50979">
    <property type="entry name" value="BC"/>
    <property type="match status" value="1"/>
</dbReference>
<dbReference type="HOGENOM" id="CLU_1551689_0_0_1"/>
<keyword evidence="1" id="KW-0436">Ligase</keyword>
<dbReference type="GeneID" id="17281049"/>
<dbReference type="Gene3D" id="3.40.50.20">
    <property type="match status" value="1"/>
</dbReference>
<sequence length="173" mass="18447">MRGNWPLLLAGLAGASALSWGPFRSPVASKPGAAASPAVLRTPADATSRSGISSVRAVAEPLSTAATYQADLEERMNSYIRERGGDTLIRRVLIANNGMAATKTIMSIRKWAYKTFGDENAIEFIVMASAEDLAANAEFIRRANEFVEVPAGSNANNYANVQLIVDLCVSQNV</sequence>
<dbReference type="eggNOG" id="KOG0368">
    <property type="taxonomic scope" value="Eukaryota"/>
</dbReference>
<protein>
    <recommendedName>
        <fullName evidence="5">Biotin carboxylation domain-containing protein</fullName>
    </recommendedName>
</protein>
<evidence type="ECO:0000256" key="1">
    <source>
        <dbReference type="ARBA" id="ARBA00022598"/>
    </source>
</evidence>
<dbReference type="GO" id="GO:0005524">
    <property type="term" value="F:ATP binding"/>
    <property type="evidence" value="ECO:0007669"/>
    <property type="project" value="UniProtKB-KW"/>
</dbReference>
<dbReference type="KEGG" id="ehx:EMIHUDRAFT_429248"/>
<evidence type="ECO:0000313" key="6">
    <source>
        <dbReference type="EnsemblProtists" id="EOD35779"/>
    </source>
</evidence>
<evidence type="ECO:0000259" key="5">
    <source>
        <dbReference type="PROSITE" id="PS50979"/>
    </source>
</evidence>
<evidence type="ECO:0000313" key="7">
    <source>
        <dbReference type="Proteomes" id="UP000013827"/>
    </source>
</evidence>
<dbReference type="PaxDb" id="2903-EOD35779"/>
<dbReference type="InterPro" id="IPR049076">
    <property type="entry name" value="ACCA"/>
</dbReference>
<dbReference type="GO" id="GO:0006633">
    <property type="term" value="P:fatty acid biosynthetic process"/>
    <property type="evidence" value="ECO:0007669"/>
    <property type="project" value="TreeGrafter"/>
</dbReference>
<dbReference type="SUPFAM" id="SSF52440">
    <property type="entry name" value="PreATP-grasp domain"/>
    <property type="match status" value="1"/>
</dbReference>
<keyword evidence="3" id="KW-0067">ATP-binding</keyword>
<evidence type="ECO:0000256" key="3">
    <source>
        <dbReference type="ARBA" id="ARBA00022840"/>
    </source>
</evidence>
<dbReference type="InterPro" id="IPR005481">
    <property type="entry name" value="BC-like_N"/>
</dbReference>
<reference evidence="6" key="2">
    <citation type="submission" date="2024-10" db="UniProtKB">
        <authorList>
            <consortium name="EnsemblProtists"/>
        </authorList>
    </citation>
    <scope>IDENTIFICATION</scope>
</reference>
<keyword evidence="4" id="KW-0732">Signal</keyword>
<evidence type="ECO:0000256" key="4">
    <source>
        <dbReference type="SAM" id="SignalP"/>
    </source>
</evidence>
<dbReference type="PANTHER" id="PTHR45728:SF3">
    <property type="entry name" value="ACETYL-COA CARBOXYLASE"/>
    <property type="match status" value="1"/>
</dbReference>
<dbReference type="RefSeq" id="XP_005788208.1">
    <property type="nucleotide sequence ID" value="XM_005788151.1"/>
</dbReference>
<dbReference type="EnsemblProtists" id="EOD35779">
    <property type="protein sequence ID" value="EOD35779"/>
    <property type="gene ID" value="EMIHUDRAFT_429248"/>
</dbReference>
<feature type="signal peptide" evidence="4">
    <location>
        <begin position="1"/>
        <end position="17"/>
    </location>
</feature>
<dbReference type="Pfam" id="PF00289">
    <property type="entry name" value="Biotin_carb_N"/>
    <property type="match status" value="1"/>
</dbReference>
<keyword evidence="2" id="KW-0547">Nucleotide-binding</keyword>